<dbReference type="HOGENOM" id="CLU_016922_1_5_0"/>
<dbReference type="Gene3D" id="3.40.640.10">
    <property type="entry name" value="Type I PLP-dependent aspartate aminotransferase-like (Major domain)"/>
    <property type="match status" value="1"/>
</dbReference>
<keyword evidence="5" id="KW-1185">Reference proteome</keyword>
<organism evidence="4 5">
    <name type="scientific">Denitrovibrio acetiphilus (strain DSM 12809 / NBRC 114555 / N2460)</name>
    <dbReference type="NCBI Taxonomy" id="522772"/>
    <lineage>
        <taxon>Bacteria</taxon>
        <taxon>Pseudomonadati</taxon>
        <taxon>Deferribacterota</taxon>
        <taxon>Deferribacteres</taxon>
        <taxon>Deferribacterales</taxon>
        <taxon>Geovibrionaceae</taxon>
        <taxon>Denitrovibrio</taxon>
    </lineage>
</organism>
<accession>D4H5W7</accession>
<keyword evidence="4" id="KW-0808">Transferase</keyword>
<dbReference type="Gene3D" id="3.90.1150.10">
    <property type="entry name" value="Aspartate Aminotransferase, domain 1"/>
    <property type="match status" value="1"/>
</dbReference>
<dbReference type="PROSITE" id="PS00600">
    <property type="entry name" value="AA_TRANSFER_CLASS_3"/>
    <property type="match status" value="1"/>
</dbReference>
<keyword evidence="4" id="KW-0032">Aminotransferase</keyword>
<dbReference type="eggNOG" id="COG0001">
    <property type="taxonomic scope" value="Bacteria"/>
</dbReference>
<dbReference type="Pfam" id="PF00202">
    <property type="entry name" value="Aminotran_3"/>
    <property type="match status" value="1"/>
</dbReference>
<dbReference type="KEGG" id="dap:Dacet_2807"/>
<dbReference type="PANTHER" id="PTHR43713">
    <property type="entry name" value="GLUTAMATE-1-SEMIALDEHYDE 2,1-AMINOMUTASE"/>
    <property type="match status" value="1"/>
</dbReference>
<gene>
    <name evidence="4" type="ordered locus">Dacet_2807</name>
</gene>
<dbReference type="RefSeq" id="WP_013012048.1">
    <property type="nucleotide sequence ID" value="NC_013943.1"/>
</dbReference>
<dbReference type="OrthoDB" id="9807885at2"/>
<proteinExistence type="inferred from homology"/>
<dbReference type="SUPFAM" id="SSF53383">
    <property type="entry name" value="PLP-dependent transferases"/>
    <property type="match status" value="1"/>
</dbReference>
<dbReference type="InterPro" id="IPR015424">
    <property type="entry name" value="PyrdxlP-dep_Trfase"/>
</dbReference>
<dbReference type="AlphaFoldDB" id="D4H5W7"/>
<dbReference type="InterPro" id="IPR015421">
    <property type="entry name" value="PyrdxlP-dep_Trfase_major"/>
</dbReference>
<dbReference type="PaxDb" id="522772-Dacet_2807"/>
<reference evidence="4 5" key="1">
    <citation type="journal article" date="2010" name="Stand. Genomic Sci.">
        <title>Complete genome sequence of Denitrovibrio acetiphilus type strain (N2460).</title>
        <authorList>
            <person name="Kiss H."/>
            <person name="Lang E."/>
            <person name="Lapidus A."/>
            <person name="Copeland A."/>
            <person name="Nolan M."/>
            <person name="Glavina Del Rio T."/>
            <person name="Chen F."/>
            <person name="Lucas S."/>
            <person name="Tice H."/>
            <person name="Cheng J.F."/>
            <person name="Han C."/>
            <person name="Goodwin L."/>
            <person name="Pitluck S."/>
            <person name="Liolios K."/>
            <person name="Pati A."/>
            <person name="Ivanova N."/>
            <person name="Mavromatis K."/>
            <person name="Chen A."/>
            <person name="Palaniappan K."/>
            <person name="Land M."/>
            <person name="Hauser L."/>
            <person name="Chang Y.J."/>
            <person name="Jeffries C.D."/>
            <person name="Detter J.C."/>
            <person name="Brettin T."/>
            <person name="Spring S."/>
            <person name="Rohde M."/>
            <person name="Goker M."/>
            <person name="Woyke T."/>
            <person name="Bristow J."/>
            <person name="Eisen J.A."/>
            <person name="Markowitz V."/>
            <person name="Hugenholtz P."/>
            <person name="Kyrpides N.C."/>
            <person name="Klenk H.P."/>
        </authorList>
    </citation>
    <scope>NUCLEOTIDE SEQUENCE [LARGE SCALE GENOMIC DNA]</scope>
    <source>
        <strain evidence="5">DSM 12809 / NBRC 114555 / N2460</strain>
    </source>
</reference>
<evidence type="ECO:0000313" key="4">
    <source>
        <dbReference type="EMBL" id="ADD69558.1"/>
    </source>
</evidence>
<protein>
    <submittedName>
        <fullName evidence="4">Aminotransferase class-III</fullName>
    </submittedName>
</protein>
<dbReference type="Proteomes" id="UP000002012">
    <property type="component" value="Chromosome"/>
</dbReference>
<dbReference type="InterPro" id="IPR005814">
    <property type="entry name" value="Aminotrans_3"/>
</dbReference>
<dbReference type="InterPro" id="IPR015422">
    <property type="entry name" value="PyrdxlP-dep_Trfase_small"/>
</dbReference>
<dbReference type="GO" id="GO:0030170">
    <property type="term" value="F:pyridoxal phosphate binding"/>
    <property type="evidence" value="ECO:0007669"/>
    <property type="project" value="InterPro"/>
</dbReference>
<evidence type="ECO:0000256" key="3">
    <source>
        <dbReference type="RuleBase" id="RU003560"/>
    </source>
</evidence>
<evidence type="ECO:0000256" key="1">
    <source>
        <dbReference type="ARBA" id="ARBA00001933"/>
    </source>
</evidence>
<sequence length="429" mass="47084">MNDILQQYEQKFISSKLLFEKSKNFFPNGVCHDIRNYPPFPVVTEKCEDIYMYDTDGNKILDLWMGHYALLLGHGNPSQLKGAARGLQSGMHHGTLNTMQIEFAELMQGAVPELEQMRFCTSGTEATMYVTRVARAFTGRDVIVKAEGGWHGGNSVLSNGVVPPFVKRKNAPEGLKTVSVPYNNPEITMQTLNEYKGEIAAIIIEPMLGAGGGVLATGEYLASLRDYCDSTGTLLIFDEVVTGFRFRYGSIWPLLGVCPDLFTFGKATAGGMHIGAYGGRRDVMNTITTQRLFTGGGTYSANPLTMAVGIETLNALKGMDYAELNKAGEGMRTYLSEKSHLFKTPAVVTGYGSYFCLHFLKESPAELSPHTLLTTGDKKAEELFKAAMLVNNVFTMHSGGALSFKHLEKGTIDSIKQAYEKSFQMMGLL</sequence>
<dbReference type="PANTHER" id="PTHR43713:SF3">
    <property type="entry name" value="GLUTAMATE-1-SEMIALDEHYDE 2,1-AMINOMUTASE 1, CHLOROPLASTIC-RELATED"/>
    <property type="match status" value="1"/>
</dbReference>
<evidence type="ECO:0000313" key="5">
    <source>
        <dbReference type="Proteomes" id="UP000002012"/>
    </source>
</evidence>
<comment type="cofactor">
    <cofactor evidence="1">
        <name>pyridoxal 5'-phosphate</name>
        <dbReference type="ChEBI" id="CHEBI:597326"/>
    </cofactor>
</comment>
<evidence type="ECO:0000256" key="2">
    <source>
        <dbReference type="ARBA" id="ARBA00022898"/>
    </source>
</evidence>
<dbReference type="EMBL" id="CP001968">
    <property type="protein sequence ID" value="ADD69558.1"/>
    <property type="molecule type" value="Genomic_DNA"/>
</dbReference>
<dbReference type="STRING" id="522772.Dacet_2807"/>
<name>D4H5W7_DENA2</name>
<keyword evidence="2 3" id="KW-0663">Pyridoxal phosphate</keyword>
<dbReference type="InterPro" id="IPR049704">
    <property type="entry name" value="Aminotrans_3_PPA_site"/>
</dbReference>
<dbReference type="InParanoid" id="D4H5W7"/>
<dbReference type="GO" id="GO:0008483">
    <property type="term" value="F:transaminase activity"/>
    <property type="evidence" value="ECO:0007669"/>
    <property type="project" value="UniProtKB-KW"/>
</dbReference>
<comment type="similarity">
    <text evidence="3">Belongs to the class-III pyridoxal-phosphate-dependent aminotransferase family.</text>
</comment>